<evidence type="ECO:0000313" key="6">
    <source>
        <dbReference type="Proteomes" id="UP001211065"/>
    </source>
</evidence>
<dbReference type="Gene3D" id="3.90.70.10">
    <property type="entry name" value="Cysteine proteinases"/>
    <property type="match status" value="1"/>
</dbReference>
<comment type="caution">
    <text evidence="5">The sequence shown here is derived from an EMBL/GenBank/DDBJ whole genome shotgun (WGS) entry which is preliminary data.</text>
</comment>
<name>A0AAD5U075_9FUNG</name>
<evidence type="ECO:0000256" key="1">
    <source>
        <dbReference type="ARBA" id="ARBA00022670"/>
    </source>
</evidence>
<gene>
    <name evidence="5" type="ORF">HK099_004480</name>
</gene>
<reference evidence="5" key="1">
    <citation type="submission" date="2020-05" db="EMBL/GenBank/DDBJ databases">
        <title>Phylogenomic resolution of chytrid fungi.</title>
        <authorList>
            <person name="Stajich J.E."/>
            <person name="Amses K."/>
            <person name="Simmons R."/>
            <person name="Seto K."/>
            <person name="Myers J."/>
            <person name="Bonds A."/>
            <person name="Quandt C.A."/>
            <person name="Barry K."/>
            <person name="Liu P."/>
            <person name="Grigoriev I."/>
            <person name="Longcore J.E."/>
            <person name="James T.Y."/>
        </authorList>
    </citation>
    <scope>NUCLEOTIDE SEQUENCE</scope>
    <source>
        <strain evidence="5">JEL0476</strain>
    </source>
</reference>
<dbReference type="InterPro" id="IPR038765">
    <property type="entry name" value="Papain-like_cys_pep_sf"/>
</dbReference>
<evidence type="ECO:0000256" key="4">
    <source>
        <dbReference type="SAM" id="MobiDB-lite"/>
    </source>
</evidence>
<organism evidence="5 6">
    <name type="scientific">Clydaea vesicula</name>
    <dbReference type="NCBI Taxonomy" id="447962"/>
    <lineage>
        <taxon>Eukaryota</taxon>
        <taxon>Fungi</taxon>
        <taxon>Fungi incertae sedis</taxon>
        <taxon>Chytridiomycota</taxon>
        <taxon>Chytridiomycota incertae sedis</taxon>
        <taxon>Chytridiomycetes</taxon>
        <taxon>Lobulomycetales</taxon>
        <taxon>Lobulomycetaceae</taxon>
        <taxon>Clydaea</taxon>
    </lineage>
</organism>
<dbReference type="GO" id="GO:0043418">
    <property type="term" value="P:homocysteine catabolic process"/>
    <property type="evidence" value="ECO:0007669"/>
    <property type="project" value="TreeGrafter"/>
</dbReference>
<evidence type="ECO:0000256" key="3">
    <source>
        <dbReference type="ARBA" id="ARBA00022807"/>
    </source>
</evidence>
<accession>A0AAD5U075</accession>
<dbReference type="InterPro" id="IPR004134">
    <property type="entry name" value="Peptidase_C1B"/>
</dbReference>
<dbReference type="Proteomes" id="UP001211065">
    <property type="component" value="Unassembled WGS sequence"/>
</dbReference>
<keyword evidence="1" id="KW-0645">Protease</keyword>
<dbReference type="GO" id="GO:0006508">
    <property type="term" value="P:proteolysis"/>
    <property type="evidence" value="ECO:0007669"/>
    <property type="project" value="UniProtKB-KW"/>
</dbReference>
<protein>
    <recommendedName>
        <fullName evidence="7">Bleomycin hydrolase</fullName>
    </recommendedName>
</protein>
<feature type="region of interest" description="Disordered" evidence="4">
    <location>
        <begin position="504"/>
        <end position="527"/>
    </location>
</feature>
<dbReference type="PANTHER" id="PTHR10363">
    <property type="entry name" value="BLEOMYCIN HYDROLASE"/>
    <property type="match status" value="1"/>
</dbReference>
<feature type="region of interest" description="Disordered" evidence="4">
    <location>
        <begin position="568"/>
        <end position="594"/>
    </location>
</feature>
<dbReference type="GO" id="GO:0005737">
    <property type="term" value="C:cytoplasm"/>
    <property type="evidence" value="ECO:0007669"/>
    <property type="project" value="TreeGrafter"/>
</dbReference>
<keyword evidence="2" id="KW-0378">Hydrolase</keyword>
<dbReference type="EMBL" id="JADGJW010000318">
    <property type="protein sequence ID" value="KAJ3220036.1"/>
    <property type="molecule type" value="Genomic_DNA"/>
</dbReference>
<evidence type="ECO:0000313" key="5">
    <source>
        <dbReference type="EMBL" id="KAJ3220036.1"/>
    </source>
</evidence>
<sequence length="966" mass="110118">MTTKLFSLLKKKNNGTNFANANVPKETSSSKKDLTLDQLASYSNNLKNDHSHDLAKTALTHAKFSQVLFNNKAKVDDQAEFSLQLSLEGDITNQLQSSRCWIFSLTNMLRLSLMKKYHLVEFQFSQNYLYFFDKLEKCNSFLEQVLEFKDEEADSRLMKELLKAPGDDGGHWLYGINLVKKYGLVPSTAFPETSHSNSTTSLCWLVNNLLREFAATLRNSKHLTLEELRTMKLQMLNEVYKVLANVLGEPPKVFDWKFHCTNNEFHEFENLTPLKFYEDNLKEEVESKVVFVNDPRNEYDQIIELDKVGNIYKKQLKMINASNEDLKKLIIRSLKNGVPVSFDADVGQFFVAGIMDRDVLNYSAAFNMDVKNNFTKGDRLTFRESMPTHGMLFTGVHLEEGKPVRWRVQNSWGVSARSNGYEVMSDDWFSEFVYQIVIEKNFFYGEFEKFNNILVGENFQLDHNNVTKKTKLTIDENVSLTGLNNEQNKKFDFHTHLASSSVPRTIASSKRVGEQHPNKKRLSQEKIPPSTEQTYVWEVNYINNDFNAIKNTQEKVFEEIDSRKSLGKSSQLQIKSKPKHKYPPRSFLSKPNTAAEKSKSISPLGVAFNSIELIEKEEKKLNLKLNLQQKIRLKMEIKEKSIDKLNLEGISTSVNCSSNDLTLGGSNTADKASLKQNIMHSPNTINARIDLLFKDEQAEYDKNLFNFDIHHQNQSNIAKSNSDTGMQDFQRNRMSMYISEPSFSQTSAISLSLIETNNSNIQHPQMLTLNNSLSPLPNLFSLPLNLQSQANGYPFNDGQNASVHLPDQHFLNHFLGGDVTANVNISNFSDIGNEIQHVMEVGLNKPIGTKFFFGGKSYSFKELLPGLLDDQIMDTNSNKLSLTINTNNGSNENDNKYLSLILHDDVMMSPTVEHKNEHENFFKLLNSSDKSSSSSSLDDYHILKGDFGQSSSDIFPQIKGINMDLK</sequence>
<dbReference type="GO" id="GO:0009636">
    <property type="term" value="P:response to toxic substance"/>
    <property type="evidence" value="ECO:0007669"/>
    <property type="project" value="TreeGrafter"/>
</dbReference>
<proteinExistence type="predicted"/>
<dbReference type="Pfam" id="PF03051">
    <property type="entry name" value="Peptidase_C1_2"/>
    <property type="match status" value="1"/>
</dbReference>
<keyword evidence="6" id="KW-1185">Reference proteome</keyword>
<dbReference type="GO" id="GO:0070005">
    <property type="term" value="F:cysteine-type aminopeptidase activity"/>
    <property type="evidence" value="ECO:0007669"/>
    <property type="project" value="InterPro"/>
</dbReference>
<dbReference type="SUPFAM" id="SSF54001">
    <property type="entry name" value="Cysteine proteinases"/>
    <property type="match status" value="1"/>
</dbReference>
<keyword evidence="3" id="KW-0788">Thiol protease</keyword>
<evidence type="ECO:0000256" key="2">
    <source>
        <dbReference type="ARBA" id="ARBA00022801"/>
    </source>
</evidence>
<evidence type="ECO:0008006" key="7">
    <source>
        <dbReference type="Google" id="ProtNLM"/>
    </source>
</evidence>
<dbReference type="AlphaFoldDB" id="A0AAD5U075"/>
<dbReference type="PANTHER" id="PTHR10363:SF2">
    <property type="entry name" value="BLEOMYCIN HYDROLASE"/>
    <property type="match status" value="1"/>
</dbReference>